<feature type="compositionally biased region" description="Basic and acidic residues" evidence="1">
    <location>
        <begin position="30"/>
        <end position="43"/>
    </location>
</feature>
<gene>
    <name evidence="2" type="ORF">O181_025981</name>
</gene>
<sequence>MSAKELIRKFSKEHEEFTKKMIDKSNPPPKQKEKRIIDDHKDEKAATIAQIEEWGSWKPPQLSHSNENLKIKLGLRQKRQEIQSQTQKEDKIEKQNSLKKDTRCLP</sequence>
<comment type="caution">
    <text evidence="2">The sequence shown here is derived from an EMBL/GenBank/DDBJ whole genome shotgun (WGS) entry which is preliminary data.</text>
</comment>
<reference evidence="2" key="1">
    <citation type="submission" date="2021-03" db="EMBL/GenBank/DDBJ databases">
        <title>Draft genome sequence of rust myrtle Austropuccinia psidii MF-1, a brazilian biotype.</title>
        <authorList>
            <person name="Quecine M.C."/>
            <person name="Pachon D.M.R."/>
            <person name="Bonatelli M.L."/>
            <person name="Correr F.H."/>
            <person name="Franceschini L.M."/>
            <person name="Leite T.F."/>
            <person name="Margarido G.R.A."/>
            <person name="Almeida C.A."/>
            <person name="Ferrarezi J.A."/>
            <person name="Labate C.A."/>
        </authorList>
    </citation>
    <scope>NUCLEOTIDE SEQUENCE</scope>
    <source>
        <strain evidence="2">MF-1</strain>
    </source>
</reference>
<proteinExistence type="predicted"/>
<dbReference type="AlphaFoldDB" id="A0A9Q3H030"/>
<name>A0A9Q3H030_9BASI</name>
<dbReference type="EMBL" id="AVOT02008562">
    <property type="protein sequence ID" value="MBW0486266.1"/>
    <property type="molecule type" value="Genomic_DNA"/>
</dbReference>
<evidence type="ECO:0000256" key="1">
    <source>
        <dbReference type="SAM" id="MobiDB-lite"/>
    </source>
</evidence>
<keyword evidence="3" id="KW-1185">Reference proteome</keyword>
<feature type="region of interest" description="Disordered" evidence="1">
    <location>
        <begin position="18"/>
        <end position="43"/>
    </location>
</feature>
<accession>A0A9Q3H030</accession>
<protein>
    <submittedName>
        <fullName evidence="2">Uncharacterized protein</fullName>
    </submittedName>
</protein>
<evidence type="ECO:0000313" key="3">
    <source>
        <dbReference type="Proteomes" id="UP000765509"/>
    </source>
</evidence>
<feature type="compositionally biased region" description="Basic and acidic residues" evidence="1">
    <location>
        <begin position="87"/>
        <end position="106"/>
    </location>
</feature>
<feature type="region of interest" description="Disordered" evidence="1">
    <location>
        <begin position="80"/>
        <end position="106"/>
    </location>
</feature>
<organism evidence="2 3">
    <name type="scientific">Austropuccinia psidii MF-1</name>
    <dbReference type="NCBI Taxonomy" id="1389203"/>
    <lineage>
        <taxon>Eukaryota</taxon>
        <taxon>Fungi</taxon>
        <taxon>Dikarya</taxon>
        <taxon>Basidiomycota</taxon>
        <taxon>Pucciniomycotina</taxon>
        <taxon>Pucciniomycetes</taxon>
        <taxon>Pucciniales</taxon>
        <taxon>Sphaerophragmiaceae</taxon>
        <taxon>Austropuccinia</taxon>
    </lineage>
</organism>
<evidence type="ECO:0000313" key="2">
    <source>
        <dbReference type="EMBL" id="MBW0486266.1"/>
    </source>
</evidence>
<dbReference type="Proteomes" id="UP000765509">
    <property type="component" value="Unassembled WGS sequence"/>
</dbReference>